<keyword evidence="6" id="KW-1185">Reference proteome</keyword>
<accession>A0ABW9TFT4</accession>
<dbReference type="InterPro" id="IPR005320">
    <property type="entry name" value="Peptidase_S51"/>
</dbReference>
<reference evidence="5" key="1">
    <citation type="submission" date="2019-11" db="EMBL/GenBank/DDBJ databases">
        <title>Whole-genome sequencing of Allorhizobium vitis.</title>
        <authorList>
            <person name="Gan H.M."/>
            <person name="Savka M.A."/>
        </authorList>
    </citation>
    <scope>NUCLEOTIDE SEQUENCE [LARGE SCALE GENOMIC DNA]</scope>
    <source>
        <strain evidence="5">T1/7</strain>
    </source>
</reference>
<keyword evidence="3" id="KW-0378">Hydrolase</keyword>
<comment type="similarity">
    <text evidence="1">Belongs to the peptidase S51 family.</text>
</comment>
<evidence type="ECO:0000313" key="5">
    <source>
        <dbReference type="EMBL" id="MUO43015.1"/>
    </source>
</evidence>
<dbReference type="SUPFAM" id="SSF52317">
    <property type="entry name" value="Class I glutamine amidotransferase-like"/>
    <property type="match status" value="1"/>
</dbReference>
<protein>
    <submittedName>
        <fullName evidence="5">Serine peptidase</fullName>
    </submittedName>
</protein>
<dbReference type="Proteomes" id="UP000179454">
    <property type="component" value="Unassembled WGS sequence"/>
</dbReference>
<sequence>MKMYLSSFDLGNASSELARLAPAGRVALIMNALDNRPEGREKWRVGQTKKLEALGLSVRDLDLRDFFSAPDYLRARLREHDMVWINGGNAFILRRAMKLSSMDAAIVDLLKRDEIVYAGFSAAAVIISQSLHGLEAVDDPHDVPAGYPAEIEWSGLGILPFAIVVHHQSDHSESAAIEKEIQHYKRSNIPYRTLRDGEAFVVRGGLESIEKVGSVN</sequence>
<dbReference type="PANTHER" id="PTHR20842">
    <property type="entry name" value="PROTEASE S51 ALPHA-ASPARTYL DIPEPTIDASE"/>
    <property type="match status" value="1"/>
</dbReference>
<dbReference type="Gene3D" id="3.40.50.880">
    <property type="match status" value="1"/>
</dbReference>
<evidence type="ECO:0000256" key="1">
    <source>
        <dbReference type="ARBA" id="ARBA00006534"/>
    </source>
</evidence>
<comment type="caution">
    <text evidence="5">The sequence shown here is derived from an EMBL/GenBank/DDBJ whole genome shotgun (WGS) entry which is preliminary data.</text>
</comment>
<proteinExistence type="inferred from homology"/>
<keyword evidence="2" id="KW-0645">Protease</keyword>
<dbReference type="EMBL" id="MBFE02000009">
    <property type="protein sequence ID" value="MUO43015.1"/>
    <property type="molecule type" value="Genomic_DNA"/>
</dbReference>
<evidence type="ECO:0000313" key="6">
    <source>
        <dbReference type="Proteomes" id="UP000179454"/>
    </source>
</evidence>
<dbReference type="InterPro" id="IPR029062">
    <property type="entry name" value="Class_I_gatase-like"/>
</dbReference>
<dbReference type="PANTHER" id="PTHR20842:SF0">
    <property type="entry name" value="ALPHA-ASPARTYL DIPEPTIDASE"/>
    <property type="match status" value="1"/>
</dbReference>
<dbReference type="RefSeq" id="WP_071208303.1">
    <property type="nucleotide sequence ID" value="NZ_MBFE02000009.1"/>
</dbReference>
<keyword evidence="4" id="KW-0720">Serine protease</keyword>
<evidence type="ECO:0000256" key="4">
    <source>
        <dbReference type="ARBA" id="ARBA00022825"/>
    </source>
</evidence>
<evidence type="ECO:0000256" key="3">
    <source>
        <dbReference type="ARBA" id="ARBA00022801"/>
    </source>
</evidence>
<evidence type="ECO:0000256" key="2">
    <source>
        <dbReference type="ARBA" id="ARBA00022670"/>
    </source>
</evidence>
<dbReference type="Pfam" id="PF03575">
    <property type="entry name" value="Peptidase_S51"/>
    <property type="match status" value="1"/>
</dbReference>
<organism evidence="5 6">
    <name type="scientific">Agrobacterium vitis</name>
    <name type="common">Rhizobium vitis</name>
    <dbReference type="NCBI Taxonomy" id="373"/>
    <lineage>
        <taxon>Bacteria</taxon>
        <taxon>Pseudomonadati</taxon>
        <taxon>Pseudomonadota</taxon>
        <taxon>Alphaproteobacteria</taxon>
        <taxon>Hyphomicrobiales</taxon>
        <taxon>Rhizobiaceae</taxon>
        <taxon>Rhizobium/Agrobacterium group</taxon>
        <taxon>Agrobacterium</taxon>
    </lineage>
</organism>
<gene>
    <name evidence="5" type="ORF">BBL17_014595</name>
</gene>
<name>A0ABW9TFT4_AGRVI</name>